<dbReference type="SUPFAM" id="SSF52172">
    <property type="entry name" value="CheY-like"/>
    <property type="match status" value="1"/>
</dbReference>
<dbReference type="AlphaFoldDB" id="A0A225DC67"/>
<evidence type="ECO:0000256" key="1">
    <source>
        <dbReference type="ARBA" id="ARBA00022553"/>
    </source>
</evidence>
<sequence length="407" mass="43353">MSESVLIVDDEDGVRRTFREWLTTGGLNVKVYAAADSEAALLVANEHPIDLAVLDWNLGSGSDGLQLLEDLVEFHPDVVAILVTGFASQATPLEALRMGVRDYLDKNQDLNKETFLAAIRRQLDKIRPAKRQRELNISLAAFRGSVEKVLPLVRSAAALNDPVPLPEAIHALFRFLLRATGAKDGALLVRNIGADGVDTAAAYGIDGKSLPAPAVPFNKSLAASVVSLQDPCVMNEFDPAAAGAVELMPFERGRKSILAAPLRVGAGIHVVLELFDKPVFTDDDRKLVAAGADIGAELLRQALAERQTHRLLFDAVAAALKASDDVSRTLSSPPTGGSEARPSDAVLEHLKKGMAADSNAVADADTAIKLVEAVRVLAVRHGPAAVKHCIRVVESLRGTLDEITGTE</sequence>
<dbReference type="OrthoDB" id="7298659at2"/>
<accession>A0A225DC67</accession>
<dbReference type="InterPro" id="IPR029016">
    <property type="entry name" value="GAF-like_dom_sf"/>
</dbReference>
<dbReference type="PANTHER" id="PTHR44591:SF3">
    <property type="entry name" value="RESPONSE REGULATORY DOMAIN-CONTAINING PROTEIN"/>
    <property type="match status" value="1"/>
</dbReference>
<dbReference type="InterPro" id="IPR011006">
    <property type="entry name" value="CheY-like_superfamily"/>
</dbReference>
<evidence type="ECO:0000256" key="2">
    <source>
        <dbReference type="PROSITE-ProRule" id="PRU00169"/>
    </source>
</evidence>
<gene>
    <name evidence="4" type="ORF">FRUB_09728</name>
</gene>
<dbReference type="SMART" id="SM00448">
    <property type="entry name" value="REC"/>
    <property type="match status" value="1"/>
</dbReference>
<dbReference type="EMBL" id="NIDE01000019">
    <property type="protein sequence ID" value="OWK34886.1"/>
    <property type="molecule type" value="Genomic_DNA"/>
</dbReference>
<evidence type="ECO:0000313" key="5">
    <source>
        <dbReference type="Proteomes" id="UP000214646"/>
    </source>
</evidence>
<evidence type="ECO:0000313" key="4">
    <source>
        <dbReference type="EMBL" id="OWK34886.1"/>
    </source>
</evidence>
<dbReference type="PROSITE" id="PS50110">
    <property type="entry name" value="RESPONSE_REGULATORY"/>
    <property type="match status" value="1"/>
</dbReference>
<dbReference type="Pfam" id="PF00072">
    <property type="entry name" value="Response_reg"/>
    <property type="match status" value="1"/>
</dbReference>
<dbReference type="GO" id="GO:0000160">
    <property type="term" value="P:phosphorelay signal transduction system"/>
    <property type="evidence" value="ECO:0007669"/>
    <property type="project" value="InterPro"/>
</dbReference>
<dbReference type="PANTHER" id="PTHR44591">
    <property type="entry name" value="STRESS RESPONSE REGULATOR PROTEIN 1"/>
    <property type="match status" value="1"/>
</dbReference>
<name>A0A225DC67_9BACT</name>
<dbReference type="Gene3D" id="3.30.450.40">
    <property type="match status" value="1"/>
</dbReference>
<dbReference type="Proteomes" id="UP000214646">
    <property type="component" value="Unassembled WGS sequence"/>
</dbReference>
<dbReference type="RefSeq" id="WP_088260111.1">
    <property type="nucleotide sequence ID" value="NZ_NIDE01000019.1"/>
</dbReference>
<dbReference type="InterPro" id="IPR050595">
    <property type="entry name" value="Bact_response_regulator"/>
</dbReference>
<feature type="modified residue" description="4-aspartylphosphate" evidence="2">
    <location>
        <position position="55"/>
    </location>
</feature>
<reference evidence="5" key="1">
    <citation type="submission" date="2017-06" db="EMBL/GenBank/DDBJ databases">
        <title>Genome analysis of Fimbriiglobus ruber SP5, the first member of the order Planctomycetales with confirmed chitinolytic capability.</title>
        <authorList>
            <person name="Ravin N.V."/>
            <person name="Rakitin A.L."/>
            <person name="Ivanova A.A."/>
            <person name="Beletsky A.V."/>
            <person name="Kulichevskaya I.S."/>
            <person name="Mardanov A.V."/>
            <person name="Dedysh S.N."/>
        </authorList>
    </citation>
    <scope>NUCLEOTIDE SEQUENCE [LARGE SCALE GENOMIC DNA]</scope>
    <source>
        <strain evidence="5">SP5</strain>
    </source>
</reference>
<dbReference type="InterPro" id="IPR001789">
    <property type="entry name" value="Sig_transdc_resp-reg_receiver"/>
</dbReference>
<dbReference type="SUPFAM" id="SSF55781">
    <property type="entry name" value="GAF domain-like"/>
    <property type="match status" value="1"/>
</dbReference>
<evidence type="ECO:0000259" key="3">
    <source>
        <dbReference type="PROSITE" id="PS50110"/>
    </source>
</evidence>
<keyword evidence="5" id="KW-1185">Reference proteome</keyword>
<proteinExistence type="predicted"/>
<keyword evidence="1 2" id="KW-0597">Phosphoprotein</keyword>
<feature type="domain" description="Response regulatory" evidence="3">
    <location>
        <begin position="4"/>
        <end position="121"/>
    </location>
</feature>
<comment type="caution">
    <text evidence="4">The sequence shown here is derived from an EMBL/GenBank/DDBJ whole genome shotgun (WGS) entry which is preliminary data.</text>
</comment>
<protein>
    <submittedName>
        <fullName evidence="4">Two component, sigma54 specific, transcriptional regulator, Fis family</fullName>
    </submittedName>
</protein>
<dbReference type="Gene3D" id="3.40.50.2300">
    <property type="match status" value="1"/>
</dbReference>
<organism evidence="4 5">
    <name type="scientific">Fimbriiglobus ruber</name>
    <dbReference type="NCBI Taxonomy" id="1908690"/>
    <lineage>
        <taxon>Bacteria</taxon>
        <taxon>Pseudomonadati</taxon>
        <taxon>Planctomycetota</taxon>
        <taxon>Planctomycetia</taxon>
        <taxon>Gemmatales</taxon>
        <taxon>Gemmataceae</taxon>
        <taxon>Fimbriiglobus</taxon>
    </lineage>
</organism>